<dbReference type="SUPFAM" id="SSF51445">
    <property type="entry name" value="(Trans)glycosidases"/>
    <property type="match status" value="1"/>
</dbReference>
<keyword evidence="2 7" id="KW-0378">Hydrolase</keyword>
<evidence type="ECO:0000256" key="4">
    <source>
        <dbReference type="ARBA" id="ARBA00023277"/>
    </source>
</evidence>
<evidence type="ECO:0000313" key="11">
    <source>
        <dbReference type="Proteomes" id="UP001354989"/>
    </source>
</evidence>
<feature type="domain" description="Glycoside hydrolase family 5" evidence="9">
    <location>
        <begin position="91"/>
        <end position="334"/>
    </location>
</feature>
<reference evidence="10 11" key="1">
    <citation type="submission" date="2021-12" db="EMBL/GenBank/DDBJ databases">
        <title>Genome sequencing of bacteria with rrn-lacking chromosome and rrn-plasmid.</title>
        <authorList>
            <person name="Anda M."/>
            <person name="Iwasaki W."/>
        </authorList>
    </citation>
    <scope>NUCLEOTIDE SEQUENCE [LARGE SCALE GENOMIC DNA]</scope>
    <source>
        <strain evidence="10 11">NBRC 101262</strain>
        <plasmid evidence="10 11">pPP2</plasmid>
    </source>
</reference>
<dbReference type="PANTHER" id="PTHR31297:SF41">
    <property type="entry name" value="ENDOGLUCANASE, PUTATIVE (AFU_ORTHOLOGUE AFUA_5G01830)-RELATED"/>
    <property type="match status" value="1"/>
</dbReference>
<evidence type="ECO:0000256" key="2">
    <source>
        <dbReference type="ARBA" id="ARBA00022801"/>
    </source>
</evidence>
<dbReference type="InterPro" id="IPR050386">
    <property type="entry name" value="Glycosyl_hydrolase_5"/>
</dbReference>
<dbReference type="EMBL" id="AP025294">
    <property type="protein sequence ID" value="BDD01180.1"/>
    <property type="molecule type" value="Genomic_DNA"/>
</dbReference>
<dbReference type="PANTHER" id="PTHR31297">
    <property type="entry name" value="GLUCAN ENDO-1,6-BETA-GLUCOSIDASE B"/>
    <property type="match status" value="1"/>
</dbReference>
<protein>
    <recommendedName>
        <fullName evidence="9">Glycoside hydrolase family 5 domain-containing protein</fullName>
    </recommendedName>
</protein>
<comment type="similarity">
    <text evidence="1 7">Belongs to the glycosyl hydrolase 5 (cellulase A) family.</text>
</comment>
<sequence length="411" mass="48245">MKSINLFRISCLLWALFMGTHLNAQHFFSADGQQIIDSNGDPILLKGTNLGNWLVPEGYMFKTNKVNAPAGIYQLFAQMTGPEFTDDFFATHMDNYVTEQDIAYLKSTGVNHLRLPFHYKMLTNEDYLGVDYHGFHYFDQLIAWAKKYNLPVILDMHCAPGGQTGDNIDDSYGYPYLFTSPKAQHTFLKVWEKIADKYKDEPMVLGYCLINEPIAHYFEEDREMLNAALEPLYKKAVAAIRKIDKNHLIFLSGAQWNGNFDIFTEPFDDLLVYEFHKYWFEVSQAEIQTYLDFRDKHNVPIYVGETGENTDEWCQEFRELLEQQQVNWCYWPYKKMDNTKGFMNFEVPEDYQLIIDYSESDRSTFEKIRENRPDQEKVKQALRDFLDQCLYNNCFENTGYVKALGLESIHQ</sequence>
<keyword evidence="5 7" id="KW-0326">Glycosidase</keyword>
<feature type="chain" id="PRO_5046412750" description="Glycoside hydrolase family 5 domain-containing protein" evidence="8">
    <location>
        <begin position="25"/>
        <end position="411"/>
    </location>
</feature>
<evidence type="ECO:0000313" key="10">
    <source>
        <dbReference type="EMBL" id="BDD01180.1"/>
    </source>
</evidence>
<keyword evidence="10" id="KW-0614">Plasmid</keyword>
<keyword evidence="8" id="KW-0732">Signal</keyword>
<feature type="signal peptide" evidence="8">
    <location>
        <begin position="1"/>
        <end position="24"/>
    </location>
</feature>
<evidence type="ECO:0000256" key="5">
    <source>
        <dbReference type="ARBA" id="ARBA00023295"/>
    </source>
</evidence>
<evidence type="ECO:0000256" key="3">
    <source>
        <dbReference type="ARBA" id="ARBA00023001"/>
    </source>
</evidence>
<keyword evidence="6" id="KW-0624">Polysaccharide degradation</keyword>
<organism evidence="10 11">
    <name type="scientific">Persicobacter psychrovividus</name>
    <dbReference type="NCBI Taxonomy" id="387638"/>
    <lineage>
        <taxon>Bacteria</taxon>
        <taxon>Pseudomonadati</taxon>
        <taxon>Bacteroidota</taxon>
        <taxon>Cytophagia</taxon>
        <taxon>Cytophagales</taxon>
        <taxon>Persicobacteraceae</taxon>
        <taxon>Persicobacter</taxon>
    </lineage>
</organism>
<keyword evidence="4" id="KW-0119">Carbohydrate metabolism</keyword>
<evidence type="ECO:0000256" key="7">
    <source>
        <dbReference type="RuleBase" id="RU361153"/>
    </source>
</evidence>
<dbReference type="RefSeq" id="WP_338398774.1">
    <property type="nucleotide sequence ID" value="NZ_AP025294.1"/>
</dbReference>
<gene>
    <name evidence="10" type="ORF">PEPS_34600</name>
</gene>
<dbReference type="Gene3D" id="3.20.20.80">
    <property type="entry name" value="Glycosidases"/>
    <property type="match status" value="1"/>
</dbReference>
<dbReference type="InterPro" id="IPR001547">
    <property type="entry name" value="Glyco_hydro_5"/>
</dbReference>
<accession>A0ABN6LDB3</accession>
<evidence type="ECO:0000259" key="9">
    <source>
        <dbReference type="Pfam" id="PF00150"/>
    </source>
</evidence>
<dbReference type="Proteomes" id="UP001354989">
    <property type="component" value="Plasmid pPP2"/>
</dbReference>
<keyword evidence="11" id="KW-1185">Reference proteome</keyword>
<evidence type="ECO:0000256" key="6">
    <source>
        <dbReference type="ARBA" id="ARBA00023326"/>
    </source>
</evidence>
<dbReference type="Pfam" id="PF00150">
    <property type="entry name" value="Cellulase"/>
    <property type="match status" value="1"/>
</dbReference>
<evidence type="ECO:0000256" key="8">
    <source>
        <dbReference type="SAM" id="SignalP"/>
    </source>
</evidence>
<proteinExistence type="inferred from homology"/>
<geneLocation type="plasmid" evidence="10 11">
    <name>pPP2</name>
</geneLocation>
<dbReference type="InterPro" id="IPR017853">
    <property type="entry name" value="GH"/>
</dbReference>
<evidence type="ECO:0000256" key="1">
    <source>
        <dbReference type="ARBA" id="ARBA00005641"/>
    </source>
</evidence>
<name>A0ABN6LDB3_9BACT</name>
<keyword evidence="3" id="KW-0136">Cellulose degradation</keyword>